<dbReference type="EMBL" id="AGCU01086814">
    <property type="status" value="NOT_ANNOTATED_CDS"/>
    <property type="molecule type" value="Genomic_DNA"/>
</dbReference>
<feature type="domain" description="Fibronectin type-III" evidence="22">
    <location>
        <begin position="101"/>
        <end position="191"/>
    </location>
</feature>
<dbReference type="GO" id="GO:0005524">
    <property type="term" value="F:ATP binding"/>
    <property type="evidence" value="ECO:0007669"/>
    <property type="project" value="UniProtKB-UniRule"/>
</dbReference>
<feature type="domain" description="Fibronectin type-III" evidence="22">
    <location>
        <begin position="1671"/>
        <end position="1765"/>
    </location>
</feature>
<evidence type="ECO:0000256" key="18">
    <source>
        <dbReference type="RuleBase" id="RU000312"/>
    </source>
</evidence>
<dbReference type="GO" id="GO:0007283">
    <property type="term" value="P:spermatogenesis"/>
    <property type="evidence" value="ECO:0007669"/>
    <property type="project" value="Ensembl"/>
</dbReference>
<evidence type="ECO:0000259" key="21">
    <source>
        <dbReference type="PROSITE" id="PS50011"/>
    </source>
</evidence>
<dbReference type="Gene3D" id="1.10.510.10">
    <property type="entry name" value="Transferase(Phosphotransferase) domain 1"/>
    <property type="match status" value="1"/>
</dbReference>
<keyword evidence="11 20" id="KW-1133">Transmembrane helix</keyword>
<dbReference type="PRINTS" id="PR00109">
    <property type="entry name" value="TYRKINASE"/>
</dbReference>
<dbReference type="InterPro" id="IPR001245">
    <property type="entry name" value="Ser-Thr/Tyr_kinase_cat_dom"/>
</dbReference>
<dbReference type="Gene3D" id="3.30.200.20">
    <property type="entry name" value="Phosphorylase Kinase, domain 1"/>
    <property type="match status" value="1"/>
</dbReference>
<feature type="binding site" evidence="17">
    <location>
        <position position="2001"/>
    </location>
    <ligand>
        <name>ATP</name>
        <dbReference type="ChEBI" id="CHEBI:30616"/>
    </ligand>
</feature>
<dbReference type="SMART" id="SM00060">
    <property type="entry name" value="FN3"/>
    <property type="match status" value="9"/>
</dbReference>
<dbReference type="GeneTree" id="ENSGT00940000160831"/>
<dbReference type="FunFam" id="2.60.40.10:FF:001018">
    <property type="entry name" value="Tyrosine-protein kinase receptor"/>
    <property type="match status" value="1"/>
</dbReference>
<dbReference type="InterPro" id="IPR000719">
    <property type="entry name" value="Prot_kinase_dom"/>
</dbReference>
<evidence type="ECO:0000256" key="2">
    <source>
        <dbReference type="ARBA" id="ARBA00022475"/>
    </source>
</evidence>
<feature type="domain" description="Protein kinase" evidence="21">
    <location>
        <begin position="1966"/>
        <end position="2246"/>
    </location>
</feature>
<keyword evidence="12 20" id="KW-0472">Membrane</keyword>
<evidence type="ECO:0000256" key="3">
    <source>
        <dbReference type="ARBA" id="ARBA00022553"/>
    </source>
</evidence>
<dbReference type="FunFam" id="2.60.40.10:FF:000882">
    <property type="entry name" value="Tyrosine-protein kinase receptor"/>
    <property type="match status" value="1"/>
</dbReference>
<dbReference type="PANTHER" id="PTHR24416">
    <property type="entry name" value="TYROSINE-PROTEIN KINASE RECEPTOR"/>
    <property type="match status" value="1"/>
</dbReference>
<reference evidence="24" key="2">
    <citation type="journal article" date="2013" name="Nat. Genet.">
        <title>The draft genomes of soft-shell turtle and green sea turtle yield insights into the development and evolution of the turtle-specific body plan.</title>
        <authorList>
            <person name="Wang Z."/>
            <person name="Pascual-Anaya J."/>
            <person name="Zadissa A."/>
            <person name="Li W."/>
            <person name="Niimura Y."/>
            <person name="Huang Z."/>
            <person name="Li C."/>
            <person name="White S."/>
            <person name="Xiong Z."/>
            <person name="Fang D."/>
            <person name="Wang B."/>
            <person name="Ming Y."/>
            <person name="Chen Y."/>
            <person name="Zheng Y."/>
            <person name="Kuraku S."/>
            <person name="Pignatelli M."/>
            <person name="Herrero J."/>
            <person name="Beal K."/>
            <person name="Nozawa M."/>
            <person name="Li Q."/>
            <person name="Wang J."/>
            <person name="Zhang H."/>
            <person name="Yu L."/>
            <person name="Shigenobu S."/>
            <person name="Wang J."/>
            <person name="Liu J."/>
            <person name="Flicek P."/>
            <person name="Searle S."/>
            <person name="Wang J."/>
            <person name="Kuratani S."/>
            <person name="Yin Y."/>
            <person name="Aken B."/>
            <person name="Zhang G."/>
            <person name="Irie N."/>
        </authorList>
    </citation>
    <scope>NUCLEOTIDE SEQUENCE [LARGE SCALE GENOMIC DNA]</scope>
    <source>
        <strain evidence="24">Daiwa-1</strain>
    </source>
</reference>
<dbReference type="GO" id="GO:0010629">
    <property type="term" value="P:negative regulation of gene expression"/>
    <property type="evidence" value="ECO:0007669"/>
    <property type="project" value="Ensembl"/>
</dbReference>
<dbReference type="SUPFAM" id="SSF49265">
    <property type="entry name" value="Fibronectin type III"/>
    <property type="match status" value="5"/>
</dbReference>
<dbReference type="PROSITE" id="PS00239">
    <property type="entry name" value="RECEPTOR_TYR_KIN_II"/>
    <property type="match status" value="1"/>
</dbReference>
<feature type="domain" description="Fibronectin type-III" evidence="22">
    <location>
        <begin position="1054"/>
        <end position="1160"/>
    </location>
</feature>
<feature type="transmembrane region" description="Helical" evidence="20">
    <location>
        <begin position="1878"/>
        <end position="1901"/>
    </location>
</feature>
<name>K7FQ73_PELSI</name>
<evidence type="ECO:0000256" key="13">
    <source>
        <dbReference type="ARBA" id="ARBA00023137"/>
    </source>
</evidence>
<dbReference type="Proteomes" id="UP000007267">
    <property type="component" value="Unassembled WGS sequence"/>
</dbReference>
<dbReference type="EMBL" id="AGCU01086818">
    <property type="status" value="NOT_ANNOTATED_CDS"/>
    <property type="molecule type" value="Genomic_DNA"/>
</dbReference>
<evidence type="ECO:0000256" key="15">
    <source>
        <dbReference type="ARBA" id="ARBA00023180"/>
    </source>
</evidence>
<evidence type="ECO:0000256" key="9">
    <source>
        <dbReference type="ARBA" id="ARBA00022777"/>
    </source>
</evidence>
<keyword evidence="4" id="KW-0808">Transferase</keyword>
<keyword evidence="8 17" id="KW-0547">Nucleotide-binding</keyword>
<dbReference type="EMBL" id="AGCU01086817">
    <property type="status" value="NOT_ANNOTATED_CDS"/>
    <property type="molecule type" value="Genomic_DNA"/>
</dbReference>
<dbReference type="FunFam" id="2.120.10.30:FF:000044">
    <property type="entry name" value="Tyrosine-protein kinase receptor"/>
    <property type="match status" value="1"/>
</dbReference>
<evidence type="ECO:0000256" key="12">
    <source>
        <dbReference type="ARBA" id="ARBA00023136"/>
    </source>
</evidence>
<gene>
    <name evidence="23" type="primary">ROS1</name>
</gene>
<dbReference type="GO" id="GO:0070372">
    <property type="term" value="P:regulation of ERK1 and ERK2 cascade"/>
    <property type="evidence" value="ECO:0007669"/>
    <property type="project" value="Ensembl"/>
</dbReference>
<dbReference type="InterPro" id="IPR050122">
    <property type="entry name" value="RTK"/>
</dbReference>
<keyword evidence="14 18" id="KW-0675">Receptor</keyword>
<dbReference type="GO" id="GO:0010966">
    <property type="term" value="P:regulation of phosphate transport"/>
    <property type="evidence" value="ECO:0007669"/>
    <property type="project" value="Ensembl"/>
</dbReference>
<dbReference type="Ensembl" id="ENSPSIT00000010235.1">
    <property type="protein sequence ID" value="ENSPSIP00000010183.1"/>
    <property type="gene ID" value="ENSPSIG00000008974.1"/>
</dbReference>
<dbReference type="eggNOG" id="KOG1095">
    <property type="taxonomic scope" value="Eukaryota"/>
</dbReference>
<dbReference type="PROSITE" id="PS00109">
    <property type="entry name" value="PROTEIN_KINASE_TYR"/>
    <property type="match status" value="1"/>
</dbReference>
<dbReference type="PANTHER" id="PTHR24416:SF527">
    <property type="entry name" value="PROTO-ONCOGENE TYROSINE-PROTEIN KINASE ROS"/>
    <property type="match status" value="1"/>
</dbReference>
<dbReference type="EMBL" id="AGCU01086821">
    <property type="status" value="NOT_ANNOTATED_CDS"/>
    <property type="molecule type" value="Genomic_DNA"/>
</dbReference>
<keyword evidence="15" id="KW-0325">Glycoprotein</keyword>
<comment type="similarity">
    <text evidence="18">Belongs to the protein kinase superfamily. Tyr protein kinase family. Insulin receptor subfamily.</text>
</comment>
<dbReference type="Pfam" id="PF07714">
    <property type="entry name" value="PK_Tyr_Ser-Thr"/>
    <property type="match status" value="1"/>
</dbReference>
<dbReference type="GO" id="GO:0007169">
    <property type="term" value="P:cell surface receptor protein tyrosine kinase signaling pathway"/>
    <property type="evidence" value="ECO:0007669"/>
    <property type="project" value="InterPro"/>
</dbReference>
<dbReference type="FunFam" id="1.10.510.10:FF:000341">
    <property type="entry name" value="Tyrosine-protein kinase receptor"/>
    <property type="match status" value="1"/>
</dbReference>
<feature type="compositionally biased region" description="Basic and acidic residues" evidence="19">
    <location>
        <begin position="2306"/>
        <end position="2331"/>
    </location>
</feature>
<evidence type="ECO:0000259" key="22">
    <source>
        <dbReference type="PROSITE" id="PS50853"/>
    </source>
</evidence>
<evidence type="ECO:0000256" key="4">
    <source>
        <dbReference type="ARBA" id="ARBA00022679"/>
    </source>
</evidence>
<evidence type="ECO:0000256" key="11">
    <source>
        <dbReference type="ARBA" id="ARBA00022989"/>
    </source>
</evidence>
<reference evidence="23" key="4">
    <citation type="submission" date="2025-09" db="UniProtKB">
        <authorList>
            <consortium name="Ensembl"/>
        </authorList>
    </citation>
    <scope>IDENTIFICATION</scope>
</reference>
<dbReference type="SUPFAM" id="SSF56112">
    <property type="entry name" value="Protein kinase-like (PK-like)"/>
    <property type="match status" value="1"/>
</dbReference>
<dbReference type="GO" id="GO:0010467">
    <property type="term" value="P:gene expression"/>
    <property type="evidence" value="ECO:0007669"/>
    <property type="project" value="Ensembl"/>
</dbReference>
<dbReference type="FunFam" id="3.30.200.20:FF:000301">
    <property type="entry name" value="Tyrosine-protein kinase receptor"/>
    <property type="match status" value="1"/>
</dbReference>
<dbReference type="CDD" id="cd00063">
    <property type="entry name" value="FN3"/>
    <property type="match status" value="5"/>
</dbReference>
<keyword evidence="7" id="KW-0677">Repeat</keyword>
<dbReference type="EMBL" id="AGCU01086815">
    <property type="status" value="NOT_ANNOTATED_CDS"/>
    <property type="molecule type" value="Genomic_DNA"/>
</dbReference>
<dbReference type="PROSITE" id="PS00107">
    <property type="entry name" value="PROTEIN_KINASE_ATP"/>
    <property type="match status" value="1"/>
</dbReference>
<dbReference type="EC" id="2.7.10.1" evidence="18"/>
<dbReference type="GO" id="GO:0043235">
    <property type="term" value="C:receptor complex"/>
    <property type="evidence" value="ECO:0007669"/>
    <property type="project" value="TreeGrafter"/>
</dbReference>
<keyword evidence="5 18" id="KW-0812">Transmembrane</keyword>
<dbReference type="InterPro" id="IPR036116">
    <property type="entry name" value="FN3_sf"/>
</dbReference>
<dbReference type="FunFam" id="2.120.10.30:FF:000042">
    <property type="entry name" value="Tyrosine-protein kinase receptor"/>
    <property type="match status" value="1"/>
</dbReference>
<dbReference type="GO" id="GO:0032006">
    <property type="term" value="P:regulation of TOR signaling"/>
    <property type="evidence" value="ECO:0007669"/>
    <property type="project" value="TreeGrafter"/>
</dbReference>
<dbReference type="GO" id="GO:0005886">
    <property type="term" value="C:plasma membrane"/>
    <property type="evidence" value="ECO:0007669"/>
    <property type="project" value="UniProtKB-SubCell"/>
</dbReference>
<dbReference type="FunFam" id="2.60.40.10:FF:000984">
    <property type="entry name" value="Tyrosine-protein kinase receptor"/>
    <property type="match status" value="1"/>
</dbReference>
<dbReference type="OMA" id="RDYWHLQ"/>
<dbReference type="Pfam" id="PF00041">
    <property type="entry name" value="fn3"/>
    <property type="match status" value="1"/>
</dbReference>
<dbReference type="EMBL" id="AGCU01086813">
    <property type="status" value="NOT_ANNOTATED_CDS"/>
    <property type="molecule type" value="Genomic_DNA"/>
</dbReference>
<dbReference type="GO" id="GO:0048471">
    <property type="term" value="C:perinuclear region of cytoplasm"/>
    <property type="evidence" value="ECO:0007669"/>
    <property type="project" value="Ensembl"/>
</dbReference>
<dbReference type="Gene3D" id="2.120.10.30">
    <property type="entry name" value="TolB, C-terminal domain"/>
    <property type="match status" value="3"/>
</dbReference>
<dbReference type="EMBL" id="AGCU01086816">
    <property type="status" value="NOT_ANNOTATED_CDS"/>
    <property type="molecule type" value="Genomic_DNA"/>
</dbReference>
<comment type="subcellular location">
    <subcellularLocation>
        <location evidence="1">Cell membrane</location>
        <topology evidence="1">Single-pass type I membrane protein</topology>
    </subcellularLocation>
</comment>
<evidence type="ECO:0000256" key="1">
    <source>
        <dbReference type="ARBA" id="ARBA00004251"/>
    </source>
</evidence>
<dbReference type="InterPro" id="IPR011042">
    <property type="entry name" value="6-blade_b-propeller_TolB-like"/>
</dbReference>
<dbReference type="Gene3D" id="2.60.40.10">
    <property type="entry name" value="Immunoglobulins"/>
    <property type="match status" value="6"/>
</dbReference>
<keyword evidence="10 17" id="KW-0067">ATP-binding</keyword>
<evidence type="ECO:0000256" key="19">
    <source>
        <dbReference type="SAM" id="MobiDB-lite"/>
    </source>
</evidence>
<dbReference type="CDD" id="cd05044">
    <property type="entry name" value="PTKc_c-ros"/>
    <property type="match status" value="1"/>
</dbReference>
<evidence type="ECO:0000256" key="10">
    <source>
        <dbReference type="ARBA" id="ARBA00022840"/>
    </source>
</evidence>
<dbReference type="InterPro" id="IPR017441">
    <property type="entry name" value="Protein_kinase_ATP_BS"/>
</dbReference>
<reference evidence="23" key="3">
    <citation type="submission" date="2025-08" db="UniProtKB">
        <authorList>
            <consortium name="Ensembl"/>
        </authorList>
    </citation>
    <scope>IDENTIFICATION</scope>
</reference>
<organism evidence="23 24">
    <name type="scientific">Pelodiscus sinensis</name>
    <name type="common">Chinese softshell turtle</name>
    <name type="synonym">Trionyx sinensis</name>
    <dbReference type="NCBI Taxonomy" id="13735"/>
    <lineage>
        <taxon>Eukaryota</taxon>
        <taxon>Metazoa</taxon>
        <taxon>Chordata</taxon>
        <taxon>Craniata</taxon>
        <taxon>Vertebrata</taxon>
        <taxon>Euteleostomi</taxon>
        <taxon>Archelosauria</taxon>
        <taxon>Testudinata</taxon>
        <taxon>Testudines</taxon>
        <taxon>Cryptodira</taxon>
        <taxon>Trionychia</taxon>
        <taxon>Trionychidae</taxon>
        <taxon>Pelodiscus</taxon>
    </lineage>
</organism>
<keyword evidence="6" id="KW-0732">Signal</keyword>
<keyword evidence="2" id="KW-1003">Cell membrane</keyword>
<dbReference type="PROSITE" id="PS50011">
    <property type="entry name" value="PROTEIN_KINASE_DOM"/>
    <property type="match status" value="1"/>
</dbReference>
<evidence type="ECO:0000256" key="8">
    <source>
        <dbReference type="ARBA" id="ARBA00022741"/>
    </source>
</evidence>
<dbReference type="InterPro" id="IPR013783">
    <property type="entry name" value="Ig-like_fold"/>
</dbReference>
<dbReference type="GO" id="GO:0009986">
    <property type="term" value="C:cell surface"/>
    <property type="evidence" value="ECO:0007669"/>
    <property type="project" value="Ensembl"/>
</dbReference>
<evidence type="ECO:0000256" key="7">
    <source>
        <dbReference type="ARBA" id="ARBA00022737"/>
    </source>
</evidence>
<dbReference type="FunFam" id="2.120.10.30:FF:000038">
    <property type="entry name" value="Tyrosine-protein kinase receptor"/>
    <property type="match status" value="1"/>
</dbReference>
<dbReference type="EMBL" id="AGCU01086820">
    <property type="status" value="NOT_ANNOTATED_CDS"/>
    <property type="molecule type" value="Genomic_DNA"/>
</dbReference>
<feature type="domain" description="Fibronectin type-III" evidence="22">
    <location>
        <begin position="953"/>
        <end position="1053"/>
    </location>
</feature>
<reference evidence="24" key="1">
    <citation type="submission" date="2011-10" db="EMBL/GenBank/DDBJ databases">
        <authorList>
            <consortium name="Soft-shell Turtle Genome Consortium"/>
        </authorList>
    </citation>
    <scope>NUCLEOTIDE SEQUENCE [LARGE SCALE GENOMIC DNA]</scope>
    <source>
        <strain evidence="24">Daiwa-1</strain>
    </source>
</reference>
<evidence type="ECO:0000256" key="16">
    <source>
        <dbReference type="ARBA" id="ARBA00051243"/>
    </source>
</evidence>
<dbReference type="EMBL" id="AGCU01086819">
    <property type="status" value="NOT_ANNOTATED_CDS"/>
    <property type="molecule type" value="Genomic_DNA"/>
</dbReference>
<comment type="catalytic activity">
    <reaction evidence="16 18">
        <text>L-tyrosyl-[protein] + ATP = O-phospho-L-tyrosyl-[protein] + ADP + H(+)</text>
        <dbReference type="Rhea" id="RHEA:10596"/>
        <dbReference type="Rhea" id="RHEA-COMP:10136"/>
        <dbReference type="Rhea" id="RHEA-COMP:20101"/>
        <dbReference type="ChEBI" id="CHEBI:15378"/>
        <dbReference type="ChEBI" id="CHEBI:30616"/>
        <dbReference type="ChEBI" id="CHEBI:46858"/>
        <dbReference type="ChEBI" id="CHEBI:61978"/>
        <dbReference type="ChEBI" id="CHEBI:456216"/>
        <dbReference type="EC" id="2.7.10.1"/>
    </reaction>
</comment>
<dbReference type="InterPro" id="IPR011009">
    <property type="entry name" value="Kinase-like_dom_sf"/>
</dbReference>
<evidence type="ECO:0000256" key="5">
    <source>
        <dbReference type="ARBA" id="ARBA00022692"/>
    </source>
</evidence>
<dbReference type="InterPro" id="IPR008266">
    <property type="entry name" value="Tyr_kinase_AS"/>
</dbReference>
<dbReference type="InterPro" id="IPR003961">
    <property type="entry name" value="FN3_dom"/>
</dbReference>
<feature type="region of interest" description="Disordered" evidence="19">
    <location>
        <begin position="2301"/>
        <end position="2350"/>
    </location>
</feature>
<dbReference type="GO" id="GO:0019903">
    <property type="term" value="F:protein phosphatase binding"/>
    <property type="evidence" value="ECO:0007669"/>
    <property type="project" value="Ensembl"/>
</dbReference>
<dbReference type="SUPFAM" id="SSF63825">
    <property type="entry name" value="YWTD domain"/>
    <property type="match status" value="3"/>
</dbReference>
<protein>
    <recommendedName>
        <fullName evidence="18">Tyrosine-protein kinase receptor</fullName>
        <ecNumber evidence="18">2.7.10.1</ecNumber>
    </recommendedName>
</protein>
<accession>K7FQ73</accession>
<sequence length="2350" mass="263658">MRNINLWKPKLLTLLSVYCLWISTVYCTFLINCQNLCTSGLSQSINIDTGNRVSAPCAQGCQFWNTTVQKSCPLQCRVSCKFGCSCAEEAYGAEVQGYLNTPTAPFASSIGSHNMTLRWKSANISGVTYIIQWKYNQLPGDWRYTEVISEHSYTVGNLQPFTQYVFRVVWIITSQIQLYSLSSPSYRTHAFGVPLTAPIIKDIQSAGPDTVEVRWSPPLFPRGLIVGYNLLLTSEKQELRTASRGHSFQFYSTFPNTTYRFTIVAVNEVGDGPPAEANITTPEPTVKEKVKWLFLARKQSLRKRSMEFFLEAACYTTEFYSHLGAQQNFTGISVNIYQQVVYFSEGNSIWVKGAASMSDVSDLKLFYAGLGKITSISVDWLYQRMYFVINGKVCVCNLENCTVVEDLTSPSITSPKKIVADPYNGYVFYLLEDGIYRACLPVYPGQVPEALPIVRISALKDFVINSQSKRLIYFNKTDQSFVSSFLDGSEFNILRPQVSFKDIESFIYENKTFIVTDGRAVFREELSPAGIKAFNEFMVDCDFTHVDYFGYNNLLSYGAATQPYPLPAHPQLVTVLFGSDHAVICWRPPELTIGTILPFMQQCDYLHPSGSSAWQNWTYIVKVSDQHQAREALVVSNISGTRFTMKELVFSTAFEVSVRAVSPAGEGPWTEPFRGTTLKEVEEEPYILAVGDGGLWKQPLDNFGPGVFLSPDIRNASDIDWYNDTLYWSNSTGEVHMWSLSRTTGAIEMSHISDIRKARIVAFDWLGQYLYWAGKANMIYRKSLLVGHVDVVVHAAFPVKDLVVDAINGYLYWATTCSVESTRLNGENYRMLQEQPRFSGKQVIALTLDLSDGFLYWLVQDSLCLNLYRVSLCGESCGDAIVTEFAGWSSSEVSYSALLYYSGRLFWINGYRFLTIQEINQSINIPFSQPAEFATFTLVQRSLKPLPGNFSSPPRVIPELILESSFRIEGNSSHFHILWNASIPVEWGTVFYCVESKVLQRCLPPQSLTVPSYKVEGLEPYILFDFTVTPYTYWGEGPSTSIFLRAPEKTVPSAPANPRIYVSHGAYEGKHRASVEFRWNKPKTENGVLTKFRIYYQILNQSGTNETFTEWNISDVTPSLMSFSLQDVLPRLTVRFQVQAFTSAGPGPLSNIVEANSSDLFPVPTLITISANTLVITDIDRNQTIQSLSAKGGIKVVCYTADDETMYYIQEDSLFLLNVQNNSRLQLFRHGFLRNVTAITIDWIARHLFFSLKTSQKGTQILLMDLELKAKSLKTLNVQSSNQYLTISSLSTYPFLSRLYWMETFDSSSRIFYDDIVNNTMHHILGHEIRRSHCSCNVTKTELGRAMTIDMSDSKKSQIFFIKGRDEIWVSDIDGCHCWKVINVPNLQDMTIGSLTVDRLFIYWTVVAKDYTAIYQANKESKILFFQERTQEQVQILAYSTAMQPYPDKGCLTLASHAEKPTILNITNTSFTVCLPPIKTQLHCTGITLPTPTYLVYYGKVTNDLRSSARCMSGLHCTVMELQENTALIEGLQPFSSYVIQAAVKNYYSDSSEQPPLGKETIGKTLYGVPEAVNIIETVVLSDNTIKISWNESSQPNGPIDSVRYQIAINFLPPIPATPLRKNEFPNGTLAWSISSLHGGTCNVFKVLAFHPEKNWFSESALVLAETFETPPVPVNITASNTSCELEWRSPLQGNITSFWFELQKWQTKNDWFCPVNITCTTGPLYKCHLMGVRPNTNYFVRVGVVYITGAKSTSTPGSFKTRVCKIAGVPGKPGIPKIAEENKNSIEWGKAEDNGSSLTYHILESRKGSNNTSKMKPSWKVVYNGSCSSVCMWKAKNLEGTYQFRAAAANMLGLGEYSGISGDIVLIKADSTSEGEATIIIAAVTGAIAFILMVTALFAFGWHRRWKLRKSAQHGQTVLVREDKELDQLRGLADVVGLSNACYAVSTLPTRAEIDSLPAFPRDKLNLHNLLGSGAFGEVYEGTAVDITGAGSGESKVAVKTLKKGATDYEKSEFLKEAHLMSKFDHLHILKLLGVCLMNEPQYIILELMEGGDLLSYLRGARGQKFQGSLLKVADLLTICLDICKGCVYLETMHFIHRDLAARNCLVSVKEYTSLFRIVKIGDFGLARDVYKNDYYRKRGEGLLPVRWMAPESLIDGVFTNRSDVWAFGVLVWETLTLGHQPYPGYSNLDVLHHVRSGGRLELPKNCPDDLWDLMTRCWAQEPLHRPTFCCIQDQLQELSNSPMFFTPQLEESMSSGVLNQAFEDADGDAPSTGSQSTISATLMESRNVEGLNYLVLATESSQDQENRDSNELNLRKEEKAPRADEEISKGKYPALCHTFSDPEGVNYA</sequence>
<evidence type="ECO:0000313" key="24">
    <source>
        <dbReference type="Proteomes" id="UP000007267"/>
    </source>
</evidence>
<dbReference type="STRING" id="13735.ENSPSIP00000010183"/>
<keyword evidence="13" id="KW-0829">Tyrosine-protein kinase</keyword>
<dbReference type="SMART" id="SM00219">
    <property type="entry name" value="TyrKc"/>
    <property type="match status" value="1"/>
</dbReference>
<dbReference type="GO" id="GO:0004714">
    <property type="term" value="F:transmembrane receptor protein tyrosine kinase activity"/>
    <property type="evidence" value="ECO:0007669"/>
    <property type="project" value="UniProtKB-EC"/>
</dbReference>
<evidence type="ECO:0000256" key="6">
    <source>
        <dbReference type="ARBA" id="ARBA00022729"/>
    </source>
</evidence>
<keyword evidence="9" id="KW-0418">Kinase</keyword>
<feature type="domain" description="Fibronectin type-III" evidence="22">
    <location>
        <begin position="566"/>
        <end position="680"/>
    </location>
</feature>
<evidence type="ECO:0000256" key="20">
    <source>
        <dbReference type="SAM" id="Phobius"/>
    </source>
</evidence>
<evidence type="ECO:0000313" key="23">
    <source>
        <dbReference type="Ensembl" id="ENSPSIP00000010183.1"/>
    </source>
</evidence>
<feature type="domain" description="Fibronectin type-III" evidence="22">
    <location>
        <begin position="194"/>
        <end position="285"/>
    </location>
</feature>
<proteinExistence type="inferred from homology"/>
<evidence type="ECO:0000256" key="17">
    <source>
        <dbReference type="PROSITE-ProRule" id="PRU10141"/>
    </source>
</evidence>
<dbReference type="GO" id="GO:0002066">
    <property type="term" value="P:columnar/cuboidal epithelial cell development"/>
    <property type="evidence" value="ECO:0007669"/>
    <property type="project" value="Ensembl"/>
</dbReference>
<dbReference type="InterPro" id="IPR020635">
    <property type="entry name" value="Tyr_kinase_cat_dom"/>
</dbReference>
<keyword evidence="24" id="KW-1185">Reference proteome</keyword>
<dbReference type="PROSITE" id="PS50853">
    <property type="entry name" value="FN3"/>
    <property type="match status" value="6"/>
</dbReference>
<keyword evidence="3 18" id="KW-0597">Phosphoprotein</keyword>
<dbReference type="InterPro" id="IPR002011">
    <property type="entry name" value="Tyr_kinase_rcpt_2_CS"/>
</dbReference>
<evidence type="ECO:0000256" key="14">
    <source>
        <dbReference type="ARBA" id="ARBA00023170"/>
    </source>
</evidence>